<feature type="compositionally biased region" description="Basic and acidic residues" evidence="1">
    <location>
        <begin position="316"/>
        <end position="335"/>
    </location>
</feature>
<keyword evidence="3" id="KW-1185">Reference proteome</keyword>
<feature type="region of interest" description="Disordered" evidence="1">
    <location>
        <begin position="503"/>
        <end position="534"/>
    </location>
</feature>
<dbReference type="Gene3D" id="1.20.5.170">
    <property type="match status" value="1"/>
</dbReference>
<feature type="compositionally biased region" description="Polar residues" evidence="1">
    <location>
        <begin position="217"/>
        <end position="231"/>
    </location>
</feature>
<protein>
    <submittedName>
        <fullName evidence="2">Uncharacterized protein</fullName>
    </submittedName>
</protein>
<evidence type="ECO:0000313" key="2">
    <source>
        <dbReference type="EMBL" id="GJT43885.1"/>
    </source>
</evidence>
<reference evidence="2" key="1">
    <citation type="journal article" date="2022" name="Int. J. Mol. Sci.">
        <title>Draft Genome of Tanacetum Coccineum: Genomic Comparison of Closely Related Tanacetum-Family Plants.</title>
        <authorList>
            <person name="Yamashiro T."/>
            <person name="Shiraishi A."/>
            <person name="Nakayama K."/>
            <person name="Satake H."/>
        </authorList>
    </citation>
    <scope>NUCLEOTIDE SEQUENCE</scope>
</reference>
<evidence type="ECO:0000313" key="3">
    <source>
        <dbReference type="Proteomes" id="UP001151760"/>
    </source>
</evidence>
<dbReference type="Proteomes" id="UP001151760">
    <property type="component" value="Unassembled WGS sequence"/>
</dbReference>
<comment type="caution">
    <text evidence="2">The sequence shown here is derived from an EMBL/GenBank/DDBJ whole genome shotgun (WGS) entry which is preliminary data.</text>
</comment>
<feature type="compositionally biased region" description="Polar residues" evidence="1">
    <location>
        <begin position="503"/>
        <end position="530"/>
    </location>
</feature>
<reference evidence="2" key="2">
    <citation type="submission" date="2022-01" db="EMBL/GenBank/DDBJ databases">
        <authorList>
            <person name="Yamashiro T."/>
            <person name="Shiraishi A."/>
            <person name="Satake H."/>
            <person name="Nakayama K."/>
        </authorList>
    </citation>
    <scope>NUCLEOTIDE SEQUENCE</scope>
</reference>
<accession>A0ABQ5DXT8</accession>
<feature type="compositionally biased region" description="Polar residues" evidence="1">
    <location>
        <begin position="242"/>
        <end position="252"/>
    </location>
</feature>
<evidence type="ECO:0000256" key="1">
    <source>
        <dbReference type="SAM" id="MobiDB-lite"/>
    </source>
</evidence>
<sequence>MGKGFLHSISLHIDNAPQMKEDMGCKGGIRGDIGITTFRNALRAHYLSHSSMYVPPPSTTIVRLWFATIGEKTGGLDQISNKDATILYCLANRVNVDYGKLIWEDIIHKLNKKTREKVVPYPMFISLLLEYIMLAYDNEELTINLTQICTWTLKLQKLPHKLRKYPKAKSLELQVDSEENTLQNTYLMVGEMHKKAHQAAGGLTSLVATSEERAHPQLSSGCDASADSTAKANPGLYAPNDSIPSQQDQTKSAGDGLKTAHTNSGTNEEFRADEISKKIKLKDLSDLLKDTISALFTPDSPQDEPIIVSDESEEEETKKDEDTHAASHNIPEDTLKEKLEQQKAKAEEEVTSLKYRPLYPDTNQLTELLITSLKLELSKLLASHDFARCLPTELKELPSKYTKLSGDIKELKQHVRDMEIKLPEDLKEIPTKLETFTSTISSLTSQVAELKNIQRELPTEFLDVPNQISSVHKKLKTLDSLPSILNKVTETLNRFATMVENASGATTNNVPSAGQASASPTEGEKNTNPAITDAEPNLHDELVDLLGINVVTQYYNKKLIYDKYSNKMLKRRKSPRSQTMMFLHKRALSH</sequence>
<dbReference type="EMBL" id="BQNB010015767">
    <property type="protein sequence ID" value="GJT43885.1"/>
    <property type="molecule type" value="Genomic_DNA"/>
</dbReference>
<gene>
    <name evidence="2" type="ORF">Tco_0952600</name>
</gene>
<organism evidence="2 3">
    <name type="scientific">Tanacetum coccineum</name>
    <dbReference type="NCBI Taxonomy" id="301880"/>
    <lineage>
        <taxon>Eukaryota</taxon>
        <taxon>Viridiplantae</taxon>
        <taxon>Streptophyta</taxon>
        <taxon>Embryophyta</taxon>
        <taxon>Tracheophyta</taxon>
        <taxon>Spermatophyta</taxon>
        <taxon>Magnoliopsida</taxon>
        <taxon>eudicotyledons</taxon>
        <taxon>Gunneridae</taxon>
        <taxon>Pentapetalae</taxon>
        <taxon>asterids</taxon>
        <taxon>campanulids</taxon>
        <taxon>Asterales</taxon>
        <taxon>Asteraceae</taxon>
        <taxon>Asteroideae</taxon>
        <taxon>Anthemideae</taxon>
        <taxon>Anthemidinae</taxon>
        <taxon>Tanacetum</taxon>
    </lineage>
</organism>
<proteinExistence type="predicted"/>
<feature type="region of interest" description="Disordered" evidence="1">
    <location>
        <begin position="212"/>
        <end position="269"/>
    </location>
</feature>
<name>A0ABQ5DXT8_9ASTR</name>
<feature type="region of interest" description="Disordered" evidence="1">
    <location>
        <begin position="295"/>
        <end position="335"/>
    </location>
</feature>